<sequence>MKNDSEAVSHLLTPLGVGIACRPKATIRRQIMRPKDPLPQQEKSGVVYRVGCSCGQSNYVGETVRLLQTRMTERAVVVRMNDAYSQVSAHFTGPGRAFKFEKIEILARGDNHVSRELFESWFSGPQTIDKGNALPAPYSVLRRCLGNVFRHVEGHCSWCQFQRTELTESSNG</sequence>
<dbReference type="Proteomes" id="UP000275846">
    <property type="component" value="Unassembled WGS sequence"/>
</dbReference>
<reference evidence="3" key="1">
    <citation type="submission" date="2016-06" db="UniProtKB">
        <authorList>
            <consortium name="WormBaseParasite"/>
        </authorList>
    </citation>
    <scope>IDENTIFICATION</scope>
</reference>
<keyword evidence="2" id="KW-1185">Reference proteome</keyword>
<evidence type="ECO:0000313" key="2">
    <source>
        <dbReference type="Proteomes" id="UP000275846"/>
    </source>
</evidence>
<dbReference type="AlphaFoldDB" id="A0A183TBL0"/>
<evidence type="ECO:0000313" key="3">
    <source>
        <dbReference type="WBParaSite" id="SSLN_0001439001-mRNA-1"/>
    </source>
</evidence>
<reference evidence="1 2" key="2">
    <citation type="submission" date="2018-11" db="EMBL/GenBank/DDBJ databases">
        <authorList>
            <consortium name="Pathogen Informatics"/>
        </authorList>
    </citation>
    <scope>NUCLEOTIDE SEQUENCE [LARGE SCALE GENOMIC DNA]</scope>
    <source>
        <strain evidence="1 2">NST_G2</strain>
    </source>
</reference>
<gene>
    <name evidence="1" type="ORF">SSLN_LOCUS13858</name>
</gene>
<dbReference type="PROSITE" id="PS51257">
    <property type="entry name" value="PROKAR_LIPOPROTEIN"/>
    <property type="match status" value="1"/>
</dbReference>
<organism evidence="3">
    <name type="scientific">Schistocephalus solidus</name>
    <name type="common">Tapeworm</name>
    <dbReference type="NCBI Taxonomy" id="70667"/>
    <lineage>
        <taxon>Eukaryota</taxon>
        <taxon>Metazoa</taxon>
        <taxon>Spiralia</taxon>
        <taxon>Lophotrochozoa</taxon>
        <taxon>Platyhelminthes</taxon>
        <taxon>Cestoda</taxon>
        <taxon>Eucestoda</taxon>
        <taxon>Diphyllobothriidea</taxon>
        <taxon>Diphyllobothriidae</taxon>
        <taxon>Schistocephalus</taxon>
    </lineage>
</organism>
<dbReference type="OrthoDB" id="6236709at2759"/>
<evidence type="ECO:0000313" key="1">
    <source>
        <dbReference type="EMBL" id="VDM00244.1"/>
    </source>
</evidence>
<proteinExistence type="predicted"/>
<dbReference type="WBParaSite" id="SSLN_0001439001-mRNA-1">
    <property type="protein sequence ID" value="SSLN_0001439001-mRNA-1"/>
    <property type="gene ID" value="SSLN_0001439001"/>
</dbReference>
<accession>A0A183TBL0</accession>
<dbReference type="EMBL" id="UYSU01038433">
    <property type="protein sequence ID" value="VDM00244.1"/>
    <property type="molecule type" value="Genomic_DNA"/>
</dbReference>
<protein>
    <submittedName>
        <fullName evidence="3">DUF1460 domain-containing protein</fullName>
    </submittedName>
</protein>
<name>A0A183TBL0_SCHSO</name>